<gene>
    <name evidence="1" type="ORF">ACFQ2I_10015</name>
</gene>
<proteinExistence type="predicted"/>
<accession>A0ABW3HQD9</accession>
<comment type="caution">
    <text evidence="1">The sequence shown here is derived from an EMBL/GenBank/DDBJ whole genome shotgun (WGS) entry which is preliminary data.</text>
</comment>
<dbReference type="EMBL" id="JBHTJZ010000011">
    <property type="protein sequence ID" value="MFD0959726.1"/>
    <property type="molecule type" value="Genomic_DNA"/>
</dbReference>
<name>A0ABW3HQD9_9BACL</name>
<keyword evidence="2" id="KW-1185">Reference proteome</keyword>
<protein>
    <submittedName>
        <fullName evidence="1">Uncharacterized protein</fullName>
    </submittedName>
</protein>
<evidence type="ECO:0000313" key="2">
    <source>
        <dbReference type="Proteomes" id="UP001596989"/>
    </source>
</evidence>
<sequence length="255" mass="28721">MLLTFSLPPASATETTPDLPANADLIVKEIMEGLLADQVQPLSFSSDDEPQIVELDQGYGVQIETKNSNDETSLTTIIPYKVDENDNLINSFEYLAEQNDVIRPMAESTVPTTFVDVTLTVKTYYAHYFSLTNVSNFYRHAGIEAWWSSNNSTVSVSSMTVNYETAGELYRYPDCIDGSLSSTKVQDYYYKKSSIVKSNPTKDNVYIDGNNTMPFDRVVLLTDYFNHGGLIYLSLTYSVNGNTRTDDRSYYVYSK</sequence>
<evidence type="ECO:0000313" key="1">
    <source>
        <dbReference type="EMBL" id="MFD0959726.1"/>
    </source>
</evidence>
<reference evidence="2" key="1">
    <citation type="journal article" date="2019" name="Int. J. Syst. Evol. Microbiol.">
        <title>The Global Catalogue of Microorganisms (GCM) 10K type strain sequencing project: providing services to taxonomists for standard genome sequencing and annotation.</title>
        <authorList>
            <consortium name="The Broad Institute Genomics Platform"/>
            <consortium name="The Broad Institute Genome Sequencing Center for Infectious Disease"/>
            <person name="Wu L."/>
            <person name="Ma J."/>
        </authorList>
    </citation>
    <scope>NUCLEOTIDE SEQUENCE [LARGE SCALE GENOMIC DNA]</scope>
    <source>
        <strain evidence="2">CCUG 59129</strain>
    </source>
</reference>
<dbReference type="RefSeq" id="WP_377563965.1">
    <property type="nucleotide sequence ID" value="NZ_JBHTJZ010000011.1"/>
</dbReference>
<dbReference type="Proteomes" id="UP001596989">
    <property type="component" value="Unassembled WGS sequence"/>
</dbReference>
<organism evidence="1 2">
    <name type="scientific">Paenibacillus chungangensis</name>
    <dbReference type="NCBI Taxonomy" id="696535"/>
    <lineage>
        <taxon>Bacteria</taxon>
        <taxon>Bacillati</taxon>
        <taxon>Bacillota</taxon>
        <taxon>Bacilli</taxon>
        <taxon>Bacillales</taxon>
        <taxon>Paenibacillaceae</taxon>
        <taxon>Paenibacillus</taxon>
    </lineage>
</organism>